<keyword evidence="2" id="KW-0812">Transmembrane</keyword>
<comment type="caution">
    <text evidence="3">The sequence shown here is derived from an EMBL/GenBank/DDBJ whole genome shotgun (WGS) entry which is preliminary data.</text>
</comment>
<dbReference type="RefSeq" id="WP_203222641.1">
    <property type="nucleotide sequence ID" value="NZ_JAETXL010000006.1"/>
</dbReference>
<accession>A0ABS1UT93</accession>
<evidence type="ECO:0000313" key="3">
    <source>
        <dbReference type="EMBL" id="MBL6278095.1"/>
    </source>
</evidence>
<name>A0ABS1UT93_9ACTN</name>
<gene>
    <name evidence="3" type="ORF">JMF97_18210</name>
</gene>
<dbReference type="EMBL" id="JAETXL010000006">
    <property type="protein sequence ID" value="MBL6278095.1"/>
    <property type="molecule type" value="Genomic_DNA"/>
</dbReference>
<keyword evidence="4" id="KW-1185">Reference proteome</keyword>
<keyword evidence="2" id="KW-1133">Transmembrane helix</keyword>
<reference evidence="3 4" key="1">
    <citation type="submission" date="2021-01" db="EMBL/GenBank/DDBJ databases">
        <title>Genome sequencing of Micromonospora fiedleri MG-37.</title>
        <authorList>
            <person name="Moreland P.E.J."/>
            <person name="Stach J.E.M."/>
        </authorList>
    </citation>
    <scope>NUCLEOTIDE SEQUENCE [LARGE SCALE GENOMIC DNA]</scope>
    <source>
        <strain evidence="3 4">MG-37</strain>
    </source>
</reference>
<protein>
    <submittedName>
        <fullName evidence="3">Uncharacterized protein</fullName>
    </submittedName>
</protein>
<dbReference type="Proteomes" id="UP000661193">
    <property type="component" value="Unassembled WGS sequence"/>
</dbReference>
<feature type="compositionally biased region" description="Polar residues" evidence="1">
    <location>
        <begin position="184"/>
        <end position="196"/>
    </location>
</feature>
<keyword evidence="2" id="KW-0472">Membrane</keyword>
<organism evidence="3 4">
    <name type="scientific">Micromonospora fiedleri</name>
    <dbReference type="NCBI Taxonomy" id="1157498"/>
    <lineage>
        <taxon>Bacteria</taxon>
        <taxon>Bacillati</taxon>
        <taxon>Actinomycetota</taxon>
        <taxon>Actinomycetes</taxon>
        <taxon>Micromonosporales</taxon>
        <taxon>Micromonosporaceae</taxon>
        <taxon>Micromonospora</taxon>
    </lineage>
</organism>
<evidence type="ECO:0000256" key="2">
    <source>
        <dbReference type="SAM" id="Phobius"/>
    </source>
</evidence>
<sequence>MRGLRMYLRRLDGTGVPTDHDHLLDAAREPRPTAAPSGSPDPLAGLLRAAAAPPRPGELAGEEEALAAFRAARQAGLTAPASRPKRRRRFTAGVVVWIAGVAATATAGAALAAVRLDWPHERSAPPSTPITRPVAPSPSATGGQPDRGGVTPSQGVPGAAPTATPGVTPGVSVEPTAGAPDPTSAPSTSEPPQSREPTVERTVQAGPGNSDNTADRPGLCKAYLSKSERQREKALRTPAFSELVVAAGGVDNVLAYCQAVLAETDPEWLAKHGPAAGSAARSTDPAGLFPGRYAEEFPLTLG</sequence>
<evidence type="ECO:0000313" key="4">
    <source>
        <dbReference type="Proteomes" id="UP000661193"/>
    </source>
</evidence>
<proteinExistence type="predicted"/>
<feature type="transmembrane region" description="Helical" evidence="2">
    <location>
        <begin position="90"/>
        <end position="114"/>
    </location>
</feature>
<evidence type="ECO:0000256" key="1">
    <source>
        <dbReference type="SAM" id="MobiDB-lite"/>
    </source>
</evidence>
<feature type="region of interest" description="Disordered" evidence="1">
    <location>
        <begin position="122"/>
        <end position="218"/>
    </location>
</feature>